<dbReference type="CDD" id="cd22890">
    <property type="entry name" value="ChiS-DBD"/>
    <property type="match status" value="1"/>
</dbReference>
<dbReference type="PANTHER" id="PTHR10098">
    <property type="entry name" value="RAPSYN-RELATED"/>
    <property type="match status" value="1"/>
</dbReference>
<dbReference type="InterPro" id="IPR011990">
    <property type="entry name" value="TPR-like_helical_dom_sf"/>
</dbReference>
<dbReference type="InterPro" id="IPR019734">
    <property type="entry name" value="TPR_rpt"/>
</dbReference>
<proteinExistence type="predicted"/>
<keyword evidence="2" id="KW-0472">Membrane</keyword>
<evidence type="ECO:0000313" key="3">
    <source>
        <dbReference type="EMBL" id="MFC3193294.1"/>
    </source>
</evidence>
<dbReference type="RefSeq" id="WP_077409971.1">
    <property type="nucleotide sequence ID" value="NZ_JBHRTS010000002.1"/>
</dbReference>
<dbReference type="SMART" id="SM00028">
    <property type="entry name" value="TPR"/>
    <property type="match status" value="5"/>
</dbReference>
<feature type="repeat" description="TPR" evidence="1">
    <location>
        <begin position="132"/>
        <end position="165"/>
    </location>
</feature>
<evidence type="ECO:0000313" key="4">
    <source>
        <dbReference type="Proteomes" id="UP001595533"/>
    </source>
</evidence>
<dbReference type="SUPFAM" id="SSF48452">
    <property type="entry name" value="TPR-like"/>
    <property type="match status" value="2"/>
</dbReference>
<protein>
    <submittedName>
        <fullName evidence="3">Tetratricopeptide repeat protein</fullName>
    </submittedName>
</protein>
<dbReference type="EMBL" id="JBHRTS010000002">
    <property type="protein sequence ID" value="MFC3193294.1"/>
    <property type="molecule type" value="Genomic_DNA"/>
</dbReference>
<dbReference type="Gene3D" id="1.25.40.10">
    <property type="entry name" value="Tetratricopeptide repeat domain"/>
    <property type="match status" value="2"/>
</dbReference>
<keyword evidence="4" id="KW-1185">Reference proteome</keyword>
<evidence type="ECO:0000256" key="1">
    <source>
        <dbReference type="PROSITE-ProRule" id="PRU00339"/>
    </source>
</evidence>
<feature type="transmembrane region" description="Helical" evidence="2">
    <location>
        <begin position="416"/>
        <end position="436"/>
    </location>
</feature>
<name>A0ABV7J5F0_9GAMM</name>
<reference evidence="4" key="1">
    <citation type="journal article" date="2019" name="Int. J. Syst. Evol. Microbiol.">
        <title>The Global Catalogue of Microorganisms (GCM) 10K type strain sequencing project: providing services to taxonomists for standard genome sequencing and annotation.</title>
        <authorList>
            <consortium name="The Broad Institute Genomics Platform"/>
            <consortium name="The Broad Institute Genome Sequencing Center for Infectious Disease"/>
            <person name="Wu L."/>
            <person name="Ma J."/>
        </authorList>
    </citation>
    <scope>NUCLEOTIDE SEQUENCE [LARGE SCALE GENOMIC DNA]</scope>
    <source>
        <strain evidence="4">KCTC 42953</strain>
    </source>
</reference>
<keyword evidence="2" id="KW-0812">Transmembrane</keyword>
<sequence length="586" mass="68260">MKFRYWVAFFVTLTSYTVQAQQDCEQAIRAGDHQLALPVCEQALIDHPEARLDLWLQLVEIHHVLGHRQKEYSYLQAISQHPKFNERTDVRYNWHRKQGQFHYFKGAYEQALKHLQAGFELAGQLGDPLLISKSHNDLGLVHGKLSHYTEALHHYQQSLQIKLSHGDAYQVGNTLNNIALVHVALEDHDQALNYYQQAMDQYLAYAQTEDFDERVLDRISHLYEDLTQAHSRKGQPEAAAGYVRQILATFESRRSPQAQARALANIGQMYLAADQFAVAAPFYLQAQALHQQYDLPHEARFYLDLARIKKHQQADQQAISLIITGISLAEQIQDHQTLSQLYELLSDLYRPEDLDKSLVYLKKYQQNRELFLQEKYDQQLSNVQHQIELQQIEHDLVNEQLISARQSVQLQQLTNATLWAVLVILLLAVTLMMYVFRKRKERAALMQSIKHHRQQLFMMQEEQEIKQHSQSADPAERKQQFKVMLVELMVDALACWEKNTGQDRIELAEQSRAWTVSVDNGTLRTRSLDKYLELEKMPANPRWRQVVKTCHFILSHESLDNKDRGELEHKLDQVLNLAKEMSLSAR</sequence>
<organism evidence="3 4">
    <name type="scientific">Marinicella sediminis</name>
    <dbReference type="NCBI Taxonomy" id="1792834"/>
    <lineage>
        <taxon>Bacteria</taxon>
        <taxon>Pseudomonadati</taxon>
        <taxon>Pseudomonadota</taxon>
        <taxon>Gammaproteobacteria</taxon>
        <taxon>Lysobacterales</taxon>
        <taxon>Marinicellaceae</taxon>
        <taxon>Marinicella</taxon>
    </lineage>
</organism>
<dbReference type="Proteomes" id="UP001595533">
    <property type="component" value="Unassembled WGS sequence"/>
</dbReference>
<comment type="caution">
    <text evidence="3">The sequence shown here is derived from an EMBL/GenBank/DDBJ whole genome shotgun (WGS) entry which is preliminary data.</text>
</comment>
<keyword evidence="1" id="KW-0802">TPR repeat</keyword>
<accession>A0ABV7J5F0</accession>
<dbReference type="Pfam" id="PF13424">
    <property type="entry name" value="TPR_12"/>
    <property type="match status" value="1"/>
</dbReference>
<dbReference type="PROSITE" id="PS50005">
    <property type="entry name" value="TPR"/>
    <property type="match status" value="1"/>
</dbReference>
<gene>
    <name evidence="3" type="ORF">ACFODZ_03455</name>
</gene>
<keyword evidence="2" id="KW-1133">Transmembrane helix</keyword>
<dbReference type="Pfam" id="PF13374">
    <property type="entry name" value="TPR_10"/>
    <property type="match status" value="1"/>
</dbReference>
<evidence type="ECO:0000256" key="2">
    <source>
        <dbReference type="SAM" id="Phobius"/>
    </source>
</evidence>